<dbReference type="HOGENOM" id="CLU_044718_0_0_1"/>
<dbReference type="CDD" id="cd16227">
    <property type="entry name" value="EFh_CREC_RCN2_like"/>
    <property type="match status" value="1"/>
</dbReference>
<evidence type="ECO:0000256" key="12">
    <source>
        <dbReference type="SAM" id="SignalP"/>
    </source>
</evidence>
<name>V4BHN5_LOTGI</name>
<organism evidence="14 15">
    <name type="scientific">Lottia gigantea</name>
    <name type="common">Giant owl limpet</name>
    <dbReference type="NCBI Taxonomy" id="225164"/>
    <lineage>
        <taxon>Eukaryota</taxon>
        <taxon>Metazoa</taxon>
        <taxon>Spiralia</taxon>
        <taxon>Lophotrochozoa</taxon>
        <taxon>Mollusca</taxon>
        <taxon>Gastropoda</taxon>
        <taxon>Patellogastropoda</taxon>
        <taxon>Lottioidea</taxon>
        <taxon>Lottiidae</taxon>
        <taxon>Lottia</taxon>
    </lineage>
</organism>
<protein>
    <recommendedName>
        <fullName evidence="11">Reticulocalbin-3</fullName>
    </recommendedName>
</protein>
<keyword evidence="5" id="KW-0256">Endoplasmic reticulum</keyword>
<keyword evidence="15" id="KW-1185">Reference proteome</keyword>
<evidence type="ECO:0000313" key="15">
    <source>
        <dbReference type="Proteomes" id="UP000030746"/>
    </source>
</evidence>
<evidence type="ECO:0000259" key="13">
    <source>
        <dbReference type="PROSITE" id="PS50222"/>
    </source>
</evidence>
<dbReference type="InterPro" id="IPR011992">
    <property type="entry name" value="EF-hand-dom_pair"/>
</dbReference>
<feature type="signal peptide" evidence="12">
    <location>
        <begin position="1"/>
        <end position="19"/>
    </location>
</feature>
<dbReference type="Proteomes" id="UP000030746">
    <property type="component" value="Unassembled WGS sequence"/>
</dbReference>
<evidence type="ECO:0000256" key="10">
    <source>
        <dbReference type="ARBA" id="ARBA00063143"/>
    </source>
</evidence>
<dbReference type="KEGG" id="lgi:LOTGIDRAFT_103075"/>
<evidence type="ECO:0000256" key="7">
    <source>
        <dbReference type="ARBA" id="ARBA00023180"/>
    </source>
</evidence>
<comment type="subunit">
    <text evidence="10">Interacts with PCSK6 (immature form including the propeptide); probably involved in the maturation and the secretion of PCSK6.</text>
</comment>
<evidence type="ECO:0000313" key="14">
    <source>
        <dbReference type="EMBL" id="ESP05367.1"/>
    </source>
</evidence>
<dbReference type="FunFam" id="1.10.238.10:FF:000104">
    <property type="entry name" value="calumenin isoform X1"/>
    <property type="match status" value="1"/>
</dbReference>
<dbReference type="PROSITE" id="PS50222">
    <property type="entry name" value="EF_HAND_2"/>
    <property type="match status" value="4"/>
</dbReference>
<evidence type="ECO:0000256" key="1">
    <source>
        <dbReference type="ARBA" id="ARBA00004319"/>
    </source>
</evidence>
<dbReference type="GO" id="GO:0005788">
    <property type="term" value="C:endoplasmic reticulum lumen"/>
    <property type="evidence" value="ECO:0007669"/>
    <property type="project" value="UniProtKB-SubCell"/>
</dbReference>
<reference evidence="14 15" key="1">
    <citation type="journal article" date="2013" name="Nature">
        <title>Insights into bilaterian evolution from three spiralian genomes.</title>
        <authorList>
            <person name="Simakov O."/>
            <person name="Marletaz F."/>
            <person name="Cho S.J."/>
            <person name="Edsinger-Gonzales E."/>
            <person name="Havlak P."/>
            <person name="Hellsten U."/>
            <person name="Kuo D.H."/>
            <person name="Larsson T."/>
            <person name="Lv J."/>
            <person name="Arendt D."/>
            <person name="Savage R."/>
            <person name="Osoegawa K."/>
            <person name="de Jong P."/>
            <person name="Grimwood J."/>
            <person name="Chapman J.A."/>
            <person name="Shapiro H."/>
            <person name="Aerts A."/>
            <person name="Otillar R.P."/>
            <person name="Terry A.Y."/>
            <person name="Boore J.L."/>
            <person name="Grigoriev I.V."/>
            <person name="Lindberg D.R."/>
            <person name="Seaver E.C."/>
            <person name="Weisblat D.A."/>
            <person name="Putnam N.H."/>
            <person name="Rokhsar D.S."/>
        </authorList>
    </citation>
    <scope>NUCLEOTIDE SEQUENCE [LARGE SCALE GENOMIC DNA]</scope>
</reference>
<gene>
    <name evidence="14" type="ORF">LOTGIDRAFT_103075</name>
</gene>
<dbReference type="PANTHER" id="PTHR10827">
    <property type="entry name" value="RETICULOCALBIN"/>
    <property type="match status" value="1"/>
</dbReference>
<dbReference type="RefSeq" id="XP_009043912.1">
    <property type="nucleotide sequence ID" value="XM_009045664.1"/>
</dbReference>
<keyword evidence="7" id="KW-0325">Glycoprotein</keyword>
<dbReference type="OrthoDB" id="6223661at2759"/>
<comment type="function">
    <text evidence="9">Probable molecular chaperone assisting protein biosynthesis and transport in the endoplasmic reticulum. Required for the proper biosynthesis and transport of pulmonary surfactant-associated protein A/SP-A, pulmonary surfactant-associated protein D/SP-D and the lipid transporter ABCA3. By regulating both the proper expression and the degradation through the endoplasmic reticulum-associated protein degradation pathway of these proteins plays a crucial role in pulmonary surfactant homeostasis. Has an anti-fibrotic activity by negatively regulating the secretion of type I and type III collagens. This calcium-binding protein also transiently associates with immature PCSK6 and regulates its secretion.</text>
</comment>
<dbReference type="Pfam" id="PF13499">
    <property type="entry name" value="EF-hand_7"/>
    <property type="match status" value="1"/>
</dbReference>
<evidence type="ECO:0000256" key="9">
    <source>
        <dbReference type="ARBA" id="ARBA00056975"/>
    </source>
</evidence>
<dbReference type="GeneID" id="20229694"/>
<dbReference type="OMA" id="TWEEYNM"/>
<dbReference type="PANTHER" id="PTHR10827:SF95">
    <property type="entry name" value="LD34388P"/>
    <property type="match status" value="1"/>
</dbReference>
<feature type="domain" description="EF-hand" evidence="13">
    <location>
        <begin position="65"/>
        <end position="100"/>
    </location>
</feature>
<dbReference type="GO" id="GO:0015031">
    <property type="term" value="P:protein transport"/>
    <property type="evidence" value="ECO:0007669"/>
    <property type="project" value="UniProtKB-ARBA"/>
</dbReference>
<evidence type="ECO:0000256" key="11">
    <source>
        <dbReference type="ARBA" id="ARBA00072696"/>
    </source>
</evidence>
<keyword evidence="8" id="KW-0143">Chaperone</keyword>
<feature type="domain" description="EF-hand" evidence="13">
    <location>
        <begin position="157"/>
        <end position="192"/>
    </location>
</feature>
<feature type="chain" id="PRO_5004717019" description="Reticulocalbin-3" evidence="12">
    <location>
        <begin position="20"/>
        <end position="313"/>
    </location>
</feature>
<keyword evidence="3 12" id="KW-0732">Signal</keyword>
<evidence type="ECO:0000256" key="6">
    <source>
        <dbReference type="ARBA" id="ARBA00022837"/>
    </source>
</evidence>
<evidence type="ECO:0000256" key="5">
    <source>
        <dbReference type="ARBA" id="ARBA00022824"/>
    </source>
</evidence>
<sequence>MNVYYNILILCLGVYCTLGEKEKVPNEPVDQKHTKDGEHNPHYDHEAVIGSKQLEHEFDELPPAEAIQRLENLVKHHDLNADNIITHDELKKWILASYMSLDEEESDEKFQENDVDGNGNVSWRELVKKEFGYDLEDIEDFKKNTDKQEPDTKEFLLMLDEEEKRFMTADTDNNGNLEKQEFRAYYHPNEYPHMHGVEIERALRTHDKNKDNQVSKAEFIGGLLFLEDREVYLTEEENFNSFDLDGNGKLSQDEVRAWVIQDNNQAAEDEVLHLISQADDNKNNELTLAEILEHYDDFVGSATDYGHKLSDEL</sequence>
<comment type="subcellular location">
    <subcellularLocation>
        <location evidence="1">Endoplasmic reticulum lumen</location>
    </subcellularLocation>
</comment>
<feature type="domain" description="EF-hand" evidence="13">
    <location>
        <begin position="239"/>
        <end position="265"/>
    </location>
</feature>
<proteinExistence type="predicted"/>
<keyword evidence="4" id="KW-0677">Repeat</keyword>
<dbReference type="Gene3D" id="1.10.238.10">
    <property type="entry name" value="EF-hand"/>
    <property type="match status" value="3"/>
</dbReference>
<feature type="domain" description="EF-hand" evidence="13">
    <location>
        <begin position="194"/>
        <end position="229"/>
    </location>
</feature>
<evidence type="ECO:0000256" key="4">
    <source>
        <dbReference type="ARBA" id="ARBA00022737"/>
    </source>
</evidence>
<dbReference type="Pfam" id="PF13833">
    <property type="entry name" value="EF-hand_8"/>
    <property type="match status" value="1"/>
</dbReference>
<dbReference type="AlphaFoldDB" id="V4BHN5"/>
<evidence type="ECO:0000256" key="8">
    <source>
        <dbReference type="ARBA" id="ARBA00023186"/>
    </source>
</evidence>
<dbReference type="CTD" id="20229694"/>
<dbReference type="STRING" id="225164.V4BHN5"/>
<accession>V4BHN5</accession>
<dbReference type="EMBL" id="KB199650">
    <property type="protein sequence ID" value="ESP05367.1"/>
    <property type="molecule type" value="Genomic_DNA"/>
</dbReference>
<keyword evidence="2" id="KW-0479">Metal-binding</keyword>
<dbReference type="InterPro" id="IPR018247">
    <property type="entry name" value="EF_Hand_1_Ca_BS"/>
</dbReference>
<dbReference type="SMART" id="SM00054">
    <property type="entry name" value="EFh"/>
    <property type="match status" value="5"/>
</dbReference>
<dbReference type="GO" id="GO:0005509">
    <property type="term" value="F:calcium ion binding"/>
    <property type="evidence" value="ECO:0007669"/>
    <property type="project" value="InterPro"/>
</dbReference>
<dbReference type="PROSITE" id="PS00018">
    <property type="entry name" value="EF_HAND_1"/>
    <property type="match status" value="6"/>
</dbReference>
<keyword evidence="6" id="KW-0106">Calcium</keyword>
<dbReference type="Pfam" id="PF13202">
    <property type="entry name" value="EF-hand_5"/>
    <property type="match status" value="1"/>
</dbReference>
<evidence type="ECO:0000256" key="3">
    <source>
        <dbReference type="ARBA" id="ARBA00022729"/>
    </source>
</evidence>
<dbReference type="SUPFAM" id="SSF47473">
    <property type="entry name" value="EF-hand"/>
    <property type="match status" value="2"/>
</dbReference>
<dbReference type="InterPro" id="IPR002048">
    <property type="entry name" value="EF_hand_dom"/>
</dbReference>
<evidence type="ECO:0000256" key="2">
    <source>
        <dbReference type="ARBA" id="ARBA00022723"/>
    </source>
</evidence>